<keyword evidence="9" id="KW-0566">Pantothenate biosynthesis</keyword>
<evidence type="ECO:0000256" key="7">
    <source>
        <dbReference type="ARBA" id="ARBA00032024"/>
    </source>
</evidence>
<feature type="domain" description="Ketopantoate reductase C-terminal" evidence="11">
    <location>
        <begin position="178"/>
        <end position="298"/>
    </location>
</feature>
<dbReference type="RefSeq" id="WP_379980324.1">
    <property type="nucleotide sequence ID" value="NZ_JBHSFV010000010.1"/>
</dbReference>
<name>A0ABV9I0W1_9FLAO</name>
<evidence type="ECO:0000256" key="8">
    <source>
        <dbReference type="ARBA" id="ARBA00048793"/>
    </source>
</evidence>
<sequence>MNILIYGIGGVGGFVGGKLAQTQHKVTFIARGDHLKAIQKNGLTIESITGNFNVRPYHATDDLSTIDIPDLVIFGTKSWQLQEIAKEILQYTNNTNMFLPLQNGANNSEILNTVLPKQQVLSGLCRMISFIKSPGVISNPDIPPTFLFGEQDNTRTPRVNAILTLFTEAGLNAQIPENIQVAIWQKFLFITTVSAIGGLTRATIGVMRESSYIKNLMLKTAQEVAAVAKAKGIALPEDTIDKTFAAIARQAPNTTASTQRDLMEGKPSELENFNGFIVKEGKKLGIPIPVNEMIYELLLPQENKARSPLAPLEG</sequence>
<evidence type="ECO:0000256" key="2">
    <source>
        <dbReference type="ARBA" id="ARBA00007870"/>
    </source>
</evidence>
<dbReference type="InterPro" id="IPR013328">
    <property type="entry name" value="6PGD_dom2"/>
</dbReference>
<feature type="domain" description="Ketopantoate reductase N-terminal" evidence="10">
    <location>
        <begin position="3"/>
        <end position="141"/>
    </location>
</feature>
<dbReference type="EMBL" id="JBHSFV010000010">
    <property type="protein sequence ID" value="MFC4635266.1"/>
    <property type="molecule type" value="Genomic_DNA"/>
</dbReference>
<evidence type="ECO:0000256" key="5">
    <source>
        <dbReference type="ARBA" id="ARBA00022857"/>
    </source>
</evidence>
<dbReference type="Pfam" id="PF08546">
    <property type="entry name" value="ApbA_C"/>
    <property type="match status" value="1"/>
</dbReference>
<reference evidence="13" key="1">
    <citation type="journal article" date="2019" name="Int. J. Syst. Evol. Microbiol.">
        <title>The Global Catalogue of Microorganisms (GCM) 10K type strain sequencing project: providing services to taxonomists for standard genome sequencing and annotation.</title>
        <authorList>
            <consortium name="The Broad Institute Genomics Platform"/>
            <consortium name="The Broad Institute Genome Sequencing Center for Infectious Disease"/>
            <person name="Wu L."/>
            <person name="Ma J."/>
        </authorList>
    </citation>
    <scope>NUCLEOTIDE SEQUENCE [LARGE SCALE GENOMIC DNA]</scope>
    <source>
        <strain evidence="13">YJ-61-S</strain>
    </source>
</reference>
<evidence type="ECO:0000256" key="4">
    <source>
        <dbReference type="ARBA" id="ARBA00019465"/>
    </source>
</evidence>
<accession>A0ABV9I0W1</accession>
<evidence type="ECO:0000313" key="12">
    <source>
        <dbReference type="EMBL" id="MFC4635266.1"/>
    </source>
</evidence>
<evidence type="ECO:0000256" key="9">
    <source>
        <dbReference type="RuleBase" id="RU362068"/>
    </source>
</evidence>
<keyword evidence="5 9" id="KW-0521">NADP</keyword>
<dbReference type="InterPro" id="IPR013752">
    <property type="entry name" value="KPA_reductase"/>
</dbReference>
<dbReference type="PANTHER" id="PTHR21708:SF26">
    <property type="entry name" value="2-DEHYDROPANTOATE 2-REDUCTASE"/>
    <property type="match status" value="1"/>
</dbReference>
<comment type="catalytic activity">
    <reaction evidence="8 9">
        <text>(R)-pantoate + NADP(+) = 2-dehydropantoate + NADPH + H(+)</text>
        <dbReference type="Rhea" id="RHEA:16233"/>
        <dbReference type="ChEBI" id="CHEBI:11561"/>
        <dbReference type="ChEBI" id="CHEBI:15378"/>
        <dbReference type="ChEBI" id="CHEBI:15980"/>
        <dbReference type="ChEBI" id="CHEBI:57783"/>
        <dbReference type="ChEBI" id="CHEBI:58349"/>
        <dbReference type="EC" id="1.1.1.169"/>
    </reaction>
</comment>
<comment type="function">
    <text evidence="9">Catalyzes the NADPH-dependent reduction of ketopantoate into pantoic acid.</text>
</comment>
<keyword evidence="13" id="KW-1185">Reference proteome</keyword>
<dbReference type="SUPFAM" id="SSF48179">
    <property type="entry name" value="6-phosphogluconate dehydrogenase C-terminal domain-like"/>
    <property type="match status" value="1"/>
</dbReference>
<evidence type="ECO:0000256" key="6">
    <source>
        <dbReference type="ARBA" id="ARBA00023002"/>
    </source>
</evidence>
<dbReference type="InterPro" id="IPR036291">
    <property type="entry name" value="NAD(P)-bd_dom_sf"/>
</dbReference>
<dbReference type="InterPro" id="IPR003710">
    <property type="entry name" value="ApbA"/>
</dbReference>
<dbReference type="InterPro" id="IPR008927">
    <property type="entry name" value="6-PGluconate_DH-like_C_sf"/>
</dbReference>
<dbReference type="NCBIfam" id="TIGR00745">
    <property type="entry name" value="apbA_panE"/>
    <property type="match status" value="1"/>
</dbReference>
<proteinExistence type="inferred from homology"/>
<dbReference type="PANTHER" id="PTHR21708">
    <property type="entry name" value="PROBABLE 2-DEHYDROPANTOATE 2-REDUCTASE"/>
    <property type="match status" value="1"/>
</dbReference>
<protein>
    <recommendedName>
        <fullName evidence="4 9">2-dehydropantoate 2-reductase</fullName>
        <ecNumber evidence="3 9">1.1.1.169</ecNumber>
    </recommendedName>
    <alternativeName>
        <fullName evidence="7 9">Ketopantoate reductase</fullName>
    </alternativeName>
</protein>
<dbReference type="InterPro" id="IPR013332">
    <property type="entry name" value="KPR_N"/>
</dbReference>
<dbReference type="InterPro" id="IPR051402">
    <property type="entry name" value="KPR-Related"/>
</dbReference>
<organism evidence="12 13">
    <name type="scientific">Dokdonia ponticola</name>
    <dbReference type="NCBI Taxonomy" id="2041041"/>
    <lineage>
        <taxon>Bacteria</taxon>
        <taxon>Pseudomonadati</taxon>
        <taxon>Bacteroidota</taxon>
        <taxon>Flavobacteriia</taxon>
        <taxon>Flavobacteriales</taxon>
        <taxon>Flavobacteriaceae</taxon>
        <taxon>Dokdonia</taxon>
    </lineage>
</organism>
<dbReference type="Proteomes" id="UP001596043">
    <property type="component" value="Unassembled WGS sequence"/>
</dbReference>
<evidence type="ECO:0000256" key="3">
    <source>
        <dbReference type="ARBA" id="ARBA00013014"/>
    </source>
</evidence>
<dbReference type="Pfam" id="PF02558">
    <property type="entry name" value="ApbA"/>
    <property type="match status" value="1"/>
</dbReference>
<dbReference type="Gene3D" id="1.10.1040.10">
    <property type="entry name" value="N-(1-d-carboxylethyl)-l-norvaline Dehydrogenase, domain 2"/>
    <property type="match status" value="1"/>
</dbReference>
<dbReference type="EC" id="1.1.1.169" evidence="3 9"/>
<evidence type="ECO:0000313" key="13">
    <source>
        <dbReference type="Proteomes" id="UP001596043"/>
    </source>
</evidence>
<dbReference type="Gene3D" id="3.40.50.720">
    <property type="entry name" value="NAD(P)-binding Rossmann-like Domain"/>
    <property type="match status" value="1"/>
</dbReference>
<evidence type="ECO:0000259" key="10">
    <source>
        <dbReference type="Pfam" id="PF02558"/>
    </source>
</evidence>
<keyword evidence="6 9" id="KW-0560">Oxidoreductase</keyword>
<evidence type="ECO:0000259" key="11">
    <source>
        <dbReference type="Pfam" id="PF08546"/>
    </source>
</evidence>
<comment type="similarity">
    <text evidence="2 9">Belongs to the ketopantoate reductase family.</text>
</comment>
<dbReference type="SUPFAM" id="SSF51735">
    <property type="entry name" value="NAD(P)-binding Rossmann-fold domains"/>
    <property type="match status" value="1"/>
</dbReference>
<gene>
    <name evidence="12" type="ORF">ACFO3O_15255</name>
</gene>
<comment type="caution">
    <text evidence="12">The sequence shown here is derived from an EMBL/GenBank/DDBJ whole genome shotgun (WGS) entry which is preliminary data.</text>
</comment>
<evidence type="ECO:0000256" key="1">
    <source>
        <dbReference type="ARBA" id="ARBA00004994"/>
    </source>
</evidence>
<comment type="pathway">
    <text evidence="1 9">Cofactor biosynthesis; (R)-pantothenate biosynthesis; (R)-pantoate from 3-methyl-2-oxobutanoate: step 2/2.</text>
</comment>